<dbReference type="PANTHER" id="PTHR43135:SF3">
    <property type="entry name" value="ALPHA-D-RIBOSE 1-METHYLPHOSPHONATE 5-TRIPHOSPHATE DIPHOSPHATASE"/>
    <property type="match status" value="1"/>
</dbReference>
<dbReference type="EMBL" id="CP133772">
    <property type="protein sequence ID" value="WYY00545.1"/>
    <property type="molecule type" value="Genomic_DNA"/>
</dbReference>
<gene>
    <name evidence="2" type="ORF">OXIME_001122</name>
</gene>
<keyword evidence="3" id="KW-1185">Reference proteome</keyword>
<evidence type="ECO:0000313" key="3">
    <source>
        <dbReference type="Proteomes" id="UP001451606"/>
    </source>
</evidence>
<accession>A0AAX4NHC1</accession>
<sequence length="376" mass="42143">MKYVKATTLYDGKTVRRNCYVSFRRNILEVTDEKPRDGEMVGEGVVTPGFIDGHSHIGMVRSGEPSSEDESNEHMENLYPLVRAVDSVYMDDSAFAESVESGVLYSTILPGSGNTIGGRACLLRNFKGNIQDAFVKDIGIKMALGYNPRSTTEWKGTRPTTRMGAMALLRETLYRAQKTSNLIKKGKKDLDEVDPLTDIFMDILSGKYKLMVHTHKEDDANLLIGLKNEFGLKVVLNHGVDIHSTEAFRRIAQNDIPIVYGPMDSHPYKVELKHESWRNAEYLLESGAKFCMMSDHPVILQRTIFYTLRHLLRFGLSKEQAISKITSETASILGLEDLGLVEKGKLASLTVWNGDPFSLESFPTKVFGEGEEVYSE</sequence>
<evidence type="ECO:0000313" key="2">
    <source>
        <dbReference type="EMBL" id="WYY00545.1"/>
    </source>
</evidence>
<organism evidence="2 3">
    <name type="scientific">Oxyplasma meridianum</name>
    <dbReference type="NCBI Taxonomy" id="3073602"/>
    <lineage>
        <taxon>Archaea</taxon>
        <taxon>Methanobacteriati</taxon>
        <taxon>Thermoplasmatota</taxon>
        <taxon>Thermoplasmata</taxon>
        <taxon>Thermoplasmatales</taxon>
        <taxon>Thermoplasmataceae</taxon>
        <taxon>Oxyplasma</taxon>
    </lineage>
</organism>
<evidence type="ECO:0000259" key="1">
    <source>
        <dbReference type="Pfam" id="PF01979"/>
    </source>
</evidence>
<dbReference type="InterPro" id="IPR006680">
    <property type="entry name" value="Amidohydro-rel"/>
</dbReference>
<dbReference type="RefSeq" id="WP_393970880.1">
    <property type="nucleotide sequence ID" value="NZ_CP133772.1"/>
</dbReference>
<dbReference type="GO" id="GO:0016787">
    <property type="term" value="F:hydrolase activity"/>
    <property type="evidence" value="ECO:0007669"/>
    <property type="project" value="InterPro"/>
</dbReference>
<dbReference type="InterPro" id="IPR051781">
    <property type="entry name" value="Metallo-dep_Hydrolase"/>
</dbReference>
<dbReference type="Gene3D" id="3.20.20.140">
    <property type="entry name" value="Metal-dependent hydrolases"/>
    <property type="match status" value="1"/>
</dbReference>
<name>A0AAX4NHC1_9ARCH</name>
<dbReference type="Proteomes" id="UP001451606">
    <property type="component" value="Chromosome"/>
</dbReference>
<feature type="domain" description="Amidohydrolase-related" evidence="1">
    <location>
        <begin position="232"/>
        <end position="359"/>
    </location>
</feature>
<dbReference type="PANTHER" id="PTHR43135">
    <property type="entry name" value="ALPHA-D-RIBOSE 1-METHYLPHOSPHONATE 5-TRIPHOSPHATE DIPHOSPHATASE"/>
    <property type="match status" value="1"/>
</dbReference>
<dbReference type="KEGG" id="omr:OXIME_001122"/>
<protein>
    <submittedName>
        <fullName evidence="2">Amidohydrolase family protein</fullName>
    </submittedName>
</protein>
<dbReference type="SUPFAM" id="SSF51556">
    <property type="entry name" value="Metallo-dependent hydrolases"/>
    <property type="match status" value="1"/>
</dbReference>
<dbReference type="Pfam" id="PF01979">
    <property type="entry name" value="Amidohydro_1"/>
    <property type="match status" value="1"/>
</dbReference>
<dbReference type="InterPro" id="IPR032466">
    <property type="entry name" value="Metal_Hydrolase"/>
</dbReference>
<dbReference type="GeneID" id="95967859"/>
<dbReference type="AlphaFoldDB" id="A0AAX4NHC1"/>
<proteinExistence type="predicted"/>
<reference evidence="2 3" key="1">
    <citation type="submission" date="2023-09" db="EMBL/GenBank/DDBJ databases">
        <authorList>
            <person name="Golyshina O.V."/>
            <person name="Lunev E.A."/>
            <person name="Bargiela R."/>
            <person name="Gaines M.C."/>
            <person name="Daum B."/>
            <person name="Bale N.J."/>
            <person name="Koenen M."/>
            <person name="Sinninghe Damst J.S."/>
            <person name="Yakimov M."/>
            <person name="Golyshin P.N."/>
        </authorList>
    </citation>
    <scope>NUCLEOTIDE SEQUENCE [LARGE SCALE GENOMIC DNA]</scope>
    <source>
        <strain evidence="2 3">M1</strain>
    </source>
</reference>